<dbReference type="PANTHER" id="PTHR46401:SF2">
    <property type="entry name" value="GLYCOSYLTRANSFERASE WBBK-RELATED"/>
    <property type="match status" value="1"/>
</dbReference>
<accession>A0ABT0HQC1</accession>
<evidence type="ECO:0000313" key="4">
    <source>
        <dbReference type="Proteomes" id="UP001202180"/>
    </source>
</evidence>
<feature type="domain" description="Glycosyl transferase family 1" evidence="2">
    <location>
        <begin position="188"/>
        <end position="306"/>
    </location>
</feature>
<name>A0ABT0HQC1_9BACT</name>
<dbReference type="EMBL" id="JALPRF010000003">
    <property type="protein sequence ID" value="MCK8493760.1"/>
    <property type="molecule type" value="Genomic_DNA"/>
</dbReference>
<protein>
    <submittedName>
        <fullName evidence="3">Glycosyltransferase family 4 protein</fullName>
    </submittedName>
</protein>
<dbReference type="Gene3D" id="3.40.50.2000">
    <property type="entry name" value="Glycogen Phosphorylase B"/>
    <property type="match status" value="1"/>
</dbReference>
<dbReference type="Pfam" id="PF00534">
    <property type="entry name" value="Glycos_transf_1"/>
    <property type="match status" value="1"/>
</dbReference>
<evidence type="ECO:0000313" key="3">
    <source>
        <dbReference type="EMBL" id="MCK8493760.1"/>
    </source>
</evidence>
<dbReference type="CDD" id="cd03809">
    <property type="entry name" value="GT4_MtfB-like"/>
    <property type="match status" value="1"/>
</dbReference>
<keyword evidence="4" id="KW-1185">Reference proteome</keyword>
<organism evidence="3 4">
    <name type="scientific">Spirosoma liriopis</name>
    <dbReference type="NCBI Taxonomy" id="2937440"/>
    <lineage>
        <taxon>Bacteria</taxon>
        <taxon>Pseudomonadati</taxon>
        <taxon>Bacteroidota</taxon>
        <taxon>Cytophagia</taxon>
        <taxon>Cytophagales</taxon>
        <taxon>Cytophagaceae</taxon>
        <taxon>Spirosoma</taxon>
    </lineage>
</organism>
<reference evidence="3 4" key="1">
    <citation type="submission" date="2022-04" db="EMBL/GenBank/DDBJ databases">
        <title>Spirosoma sp. strain RP8 genome sequencing and assembly.</title>
        <authorList>
            <person name="Jung Y."/>
        </authorList>
    </citation>
    <scope>NUCLEOTIDE SEQUENCE [LARGE SCALE GENOMIC DNA]</scope>
    <source>
        <strain evidence="3 4">RP8</strain>
    </source>
</reference>
<dbReference type="SUPFAM" id="SSF53756">
    <property type="entry name" value="UDP-Glycosyltransferase/glycogen phosphorylase"/>
    <property type="match status" value="1"/>
</dbReference>
<evidence type="ECO:0000259" key="2">
    <source>
        <dbReference type="Pfam" id="PF00534"/>
    </source>
</evidence>
<sequence>MRVAIDLTPLYNRKYTGVERYGVELYSALKDLPVELYPIFRKENSLDSHPNTQLIDVENRLLVENLLLSKKLRSLDIDVALFPIFPPPVDIYFNKKFLVVPTIHDLAFKLYPSTLSKSARYYMKPKYHMALRYSDTILTISNNTKLDIEKNTFVKVLNWGENISKDFIEISNKINLKVLSKWALDPYSYFLSVSTIEPRKNFIYLLRIFKEYRKLYSNVRLVLVGRKGWGDSQELKMLLEDMKESVVFTDYVSNEELTSLYYYSKAFMLLSIYEGFGRTPLEALACSSKVFVSDIPVFRETLGDSATYLPLDDVSNSVKILNEFNFDTLSKFNVDIPFNALDDNVKRHLFNDLIVV</sequence>
<gene>
    <name evidence="3" type="ORF">M0L20_17975</name>
</gene>
<proteinExistence type="predicted"/>
<dbReference type="RefSeq" id="WP_248478379.1">
    <property type="nucleotide sequence ID" value="NZ_JALPRF010000003.1"/>
</dbReference>
<dbReference type="Proteomes" id="UP001202180">
    <property type="component" value="Unassembled WGS sequence"/>
</dbReference>
<dbReference type="PANTHER" id="PTHR46401">
    <property type="entry name" value="GLYCOSYLTRANSFERASE WBBK-RELATED"/>
    <property type="match status" value="1"/>
</dbReference>
<keyword evidence="1" id="KW-0808">Transferase</keyword>
<dbReference type="InterPro" id="IPR001296">
    <property type="entry name" value="Glyco_trans_1"/>
</dbReference>
<evidence type="ECO:0000256" key="1">
    <source>
        <dbReference type="ARBA" id="ARBA00022679"/>
    </source>
</evidence>
<comment type="caution">
    <text evidence="3">The sequence shown here is derived from an EMBL/GenBank/DDBJ whole genome shotgun (WGS) entry which is preliminary data.</text>
</comment>